<dbReference type="PANTHER" id="PTHR44154:SF1">
    <property type="entry name" value="QUINONE OXIDOREDUCTASE"/>
    <property type="match status" value="1"/>
</dbReference>
<feature type="domain" description="Enoyl reductase (ER)" evidence="2">
    <location>
        <begin position="10"/>
        <end position="301"/>
    </location>
</feature>
<gene>
    <name evidence="3" type="ORF">J0695_08245</name>
</gene>
<evidence type="ECO:0000259" key="2">
    <source>
        <dbReference type="SMART" id="SM00829"/>
    </source>
</evidence>
<evidence type="ECO:0000313" key="4">
    <source>
        <dbReference type="Proteomes" id="UP000664167"/>
    </source>
</evidence>
<dbReference type="Pfam" id="PF08240">
    <property type="entry name" value="ADH_N"/>
    <property type="match status" value="1"/>
</dbReference>
<dbReference type="InterPro" id="IPR013154">
    <property type="entry name" value="ADH-like_N"/>
</dbReference>
<dbReference type="Pfam" id="PF13602">
    <property type="entry name" value="ADH_zinc_N_2"/>
    <property type="match status" value="1"/>
</dbReference>
<dbReference type="RefSeq" id="WP_206961209.1">
    <property type="nucleotide sequence ID" value="NZ_BAAAJJ010000018.1"/>
</dbReference>
<dbReference type="PANTHER" id="PTHR44154">
    <property type="entry name" value="QUINONE OXIDOREDUCTASE"/>
    <property type="match status" value="1"/>
</dbReference>
<dbReference type="CDD" id="cd05289">
    <property type="entry name" value="MDR_like_2"/>
    <property type="match status" value="1"/>
</dbReference>
<dbReference type="Gene3D" id="3.40.50.720">
    <property type="entry name" value="NAD(P)-binding Rossmann-like Domain"/>
    <property type="match status" value="1"/>
</dbReference>
<accession>A0A939JGQ5</accession>
<dbReference type="GO" id="GO:0016491">
    <property type="term" value="F:oxidoreductase activity"/>
    <property type="evidence" value="ECO:0007669"/>
    <property type="project" value="InterPro"/>
</dbReference>
<keyword evidence="1" id="KW-0521">NADP</keyword>
<dbReference type="InterPro" id="IPR020843">
    <property type="entry name" value="ER"/>
</dbReference>
<dbReference type="EMBL" id="JAFLRJ010000072">
    <property type="protein sequence ID" value="MBO0511802.1"/>
    <property type="molecule type" value="Genomic_DNA"/>
</dbReference>
<dbReference type="SUPFAM" id="SSF50129">
    <property type="entry name" value="GroES-like"/>
    <property type="match status" value="1"/>
</dbReference>
<reference evidence="3" key="1">
    <citation type="submission" date="2021-03" db="EMBL/GenBank/DDBJ databases">
        <title>Streptomyces poriferae sp. nov., a novel marine sponge-derived Actinobacteria species with anti-MRSA activity.</title>
        <authorList>
            <person name="Sandoval-Powers M."/>
            <person name="Kralova S."/>
            <person name="Nguyen G.-S."/>
            <person name="Fawwal D."/>
            <person name="Degnes K."/>
            <person name="Klinkenberg G."/>
            <person name="Sletta H."/>
            <person name="Wentzel A."/>
            <person name="Liles M.R."/>
        </authorList>
    </citation>
    <scope>NUCLEOTIDE SEQUENCE</scope>
    <source>
        <strain evidence="3">DSM 41794</strain>
    </source>
</reference>
<dbReference type="Proteomes" id="UP000664167">
    <property type="component" value="Unassembled WGS sequence"/>
</dbReference>
<evidence type="ECO:0000256" key="1">
    <source>
        <dbReference type="ARBA" id="ARBA00022857"/>
    </source>
</evidence>
<dbReference type="SMART" id="SM00829">
    <property type="entry name" value="PKS_ER"/>
    <property type="match status" value="1"/>
</dbReference>
<dbReference type="AlphaFoldDB" id="A0A939JGQ5"/>
<sequence>MEAIVFEEFGGPEVLHLKEIDEVHAGPGQIRVKVAAAGVNPVDYKIRHGWMQAAFPTELPATPGLEVAGTVDEIGAGVTGVAVGDEVLGWSETGSYAQYALAIEFAPKPAGLAWETAVALPVAGETAQRVLDLLAVREGETLLVHGASGAVGSVGVQLAVARGVKVVGTASPANHEVLRALGAIPVAYGEGLAERVREAAPQGVDAVFEAAGHGDLPALIEARGGATDRVVTILDPMSAAEHGVVFTGESTADRSVGLAEQARLVADGKLKVQVAEVFPLALAAKAQQLSEEGHGRGKLVLKP</sequence>
<dbReference type="SUPFAM" id="SSF51735">
    <property type="entry name" value="NAD(P)-binding Rossmann-fold domains"/>
    <property type="match status" value="1"/>
</dbReference>
<name>A0A939JGQ5_9ACTN</name>
<evidence type="ECO:0000313" key="3">
    <source>
        <dbReference type="EMBL" id="MBO0511802.1"/>
    </source>
</evidence>
<dbReference type="InterPro" id="IPR011032">
    <property type="entry name" value="GroES-like_sf"/>
</dbReference>
<keyword evidence="4" id="KW-1185">Reference proteome</keyword>
<organism evidence="3 4">
    <name type="scientific">Streptomyces beijiangensis</name>
    <dbReference type="NCBI Taxonomy" id="163361"/>
    <lineage>
        <taxon>Bacteria</taxon>
        <taxon>Bacillati</taxon>
        <taxon>Actinomycetota</taxon>
        <taxon>Actinomycetes</taxon>
        <taxon>Kitasatosporales</taxon>
        <taxon>Streptomycetaceae</taxon>
        <taxon>Streptomyces</taxon>
    </lineage>
</organism>
<dbReference type="Gene3D" id="3.90.180.10">
    <property type="entry name" value="Medium-chain alcohol dehydrogenases, catalytic domain"/>
    <property type="match status" value="1"/>
</dbReference>
<proteinExistence type="predicted"/>
<dbReference type="InterPro" id="IPR036291">
    <property type="entry name" value="NAD(P)-bd_dom_sf"/>
</dbReference>
<protein>
    <submittedName>
        <fullName evidence="3">NADP-dependent oxidoreductase</fullName>
    </submittedName>
</protein>
<comment type="caution">
    <text evidence="3">The sequence shown here is derived from an EMBL/GenBank/DDBJ whole genome shotgun (WGS) entry which is preliminary data.</text>
</comment>
<dbReference type="InterPro" id="IPR051603">
    <property type="entry name" value="Zinc-ADH_QOR/CCCR"/>
</dbReference>